<accession>A0A3Q0JLV6</accession>
<evidence type="ECO:0000256" key="1">
    <source>
        <dbReference type="SAM" id="MobiDB-lite"/>
    </source>
</evidence>
<dbReference type="RefSeq" id="XP_026689322.1">
    <property type="nucleotide sequence ID" value="XM_026833521.1"/>
</dbReference>
<dbReference type="PaxDb" id="121845-A0A3Q0JLV6"/>
<dbReference type="KEGG" id="dci:113473967"/>
<sequence length="790" mass="90815">MHTPQYKDSERNKDNANEILGEKITTRSPSDHHIIVTSIKSSGYNRNEKQDRSKQIQEMDIFDEIAKTVDHPMEEASGGRVQTRNTNNKAPKITRYYQPYEILGTDFKHVSPERIKSRQNKMQYYIEKILSIEEKEDKNKRGVIDDLLKNDNNLELVNQGKQDSIFSNFPSEDNDKCSWYNDLTTDLLINNNVNKPKNNDIYKHLVGIRNFDRTLGKLLNFSSLNVLNQDNNFNKTRNENNSNITQSNDQTNNELDESKNEFMEDLIKYLDNEEKFLKLYEEESNNISKTPAYANINSDTDIGERLKTLDQNIFDVKNRHEMKPGNGYNDTYNPYNSFMFKNTKDRYQYPNKTKPEPNTKIESNFTMTTKARIDDTFIPVYTPPLRKQNYKNEQQSDIDNTMNLNNGKDRIPNEINHSVKSNIRTTIKPTVEIAKEQPIYYPRFFGQKKSYFMLDQPYEVIQQPKEKEKSVTKTSTKNIIIEKPVTNLPLDMMTPTTLMKLTGTETQQSNQNYPPKNGINKITPENKPTVSTYTPSLVFYQFKPSQLPAKARINDLDKVQTDKNYTIKMEPPKFTLRPINNKINAVAKNSELINQPLSSSTATVNSHLHGFIKHNSNSLQKITLSLSSMKTTTTTALVEIHTKISMTPMYVTTKKPIQIFNHRETTKKFVKTSQNNSRIKGRARLRLFNNLLSTTKENYLSTSGLNTIDTLPCTGNVSSEVQESNWTSITQYTHPTEAGLPSTKENNTLHGNVDTQPTEAGLPSTKENNTLHGNVGAIPQNYTSTKERFS</sequence>
<feature type="compositionally biased region" description="Polar residues" evidence="1">
    <location>
        <begin position="743"/>
        <end position="758"/>
    </location>
</feature>
<evidence type="ECO:0000313" key="3">
    <source>
        <dbReference type="RefSeq" id="XP_026689322.1"/>
    </source>
</evidence>
<evidence type="ECO:0000313" key="2">
    <source>
        <dbReference type="Proteomes" id="UP000079169"/>
    </source>
</evidence>
<gene>
    <name evidence="3" type="primary">LOC113473967</name>
</gene>
<reference evidence="3" key="1">
    <citation type="submission" date="2025-08" db="UniProtKB">
        <authorList>
            <consortium name="RefSeq"/>
        </authorList>
    </citation>
    <scope>IDENTIFICATION</scope>
</reference>
<name>A0A3Q0JLV6_DIACI</name>
<feature type="region of interest" description="Disordered" evidence="1">
    <location>
        <begin position="736"/>
        <end position="790"/>
    </location>
</feature>
<feature type="region of interest" description="Disordered" evidence="1">
    <location>
        <begin position="233"/>
        <end position="253"/>
    </location>
</feature>
<feature type="region of interest" description="Disordered" evidence="1">
    <location>
        <begin position="506"/>
        <end position="526"/>
    </location>
</feature>
<protein>
    <submittedName>
        <fullName evidence="3">Homeobox protein 3-like</fullName>
    </submittedName>
</protein>
<dbReference type="GeneID" id="113473967"/>
<organism evidence="2 3">
    <name type="scientific">Diaphorina citri</name>
    <name type="common">Asian citrus psyllid</name>
    <dbReference type="NCBI Taxonomy" id="121845"/>
    <lineage>
        <taxon>Eukaryota</taxon>
        <taxon>Metazoa</taxon>
        <taxon>Ecdysozoa</taxon>
        <taxon>Arthropoda</taxon>
        <taxon>Hexapoda</taxon>
        <taxon>Insecta</taxon>
        <taxon>Pterygota</taxon>
        <taxon>Neoptera</taxon>
        <taxon>Paraneoptera</taxon>
        <taxon>Hemiptera</taxon>
        <taxon>Sternorrhyncha</taxon>
        <taxon>Psylloidea</taxon>
        <taxon>Psyllidae</taxon>
        <taxon>Diaphorininae</taxon>
        <taxon>Diaphorina</taxon>
    </lineage>
</organism>
<proteinExistence type="predicted"/>
<dbReference type="AlphaFoldDB" id="A0A3Q0JLV6"/>
<dbReference type="Proteomes" id="UP000079169">
    <property type="component" value="Unplaced"/>
</dbReference>
<keyword evidence="2" id="KW-1185">Reference proteome</keyword>